<feature type="transmembrane region" description="Helical" evidence="9">
    <location>
        <begin position="167"/>
        <end position="188"/>
    </location>
</feature>
<evidence type="ECO:0000256" key="4">
    <source>
        <dbReference type="ARBA" id="ARBA00022989"/>
    </source>
</evidence>
<feature type="transmembrane region" description="Helical" evidence="9">
    <location>
        <begin position="226"/>
        <end position="250"/>
    </location>
</feature>
<dbReference type="GO" id="GO:0005886">
    <property type="term" value="C:plasma membrane"/>
    <property type="evidence" value="ECO:0007669"/>
    <property type="project" value="TreeGrafter"/>
</dbReference>
<evidence type="ECO:0000259" key="10">
    <source>
        <dbReference type="Pfam" id="PF07885"/>
    </source>
</evidence>
<comment type="similarity">
    <text evidence="8">Belongs to the two pore domain potassium channel (TC 1.A.1.8) family.</text>
</comment>
<keyword evidence="7 8" id="KW-0407">Ion channel</keyword>
<dbReference type="AlphaFoldDB" id="E4XKF6"/>
<dbReference type="PANTHER" id="PTHR11003">
    <property type="entry name" value="POTASSIUM CHANNEL, SUBFAMILY K"/>
    <property type="match status" value="1"/>
</dbReference>
<feature type="transmembrane region" description="Helical" evidence="9">
    <location>
        <begin position="6"/>
        <end position="28"/>
    </location>
</feature>
<dbReference type="GO" id="GO:0015271">
    <property type="term" value="F:outward rectifier potassium channel activity"/>
    <property type="evidence" value="ECO:0007669"/>
    <property type="project" value="TreeGrafter"/>
</dbReference>
<keyword evidence="2 8" id="KW-0813">Transport</keyword>
<evidence type="ECO:0000256" key="8">
    <source>
        <dbReference type="RuleBase" id="RU003857"/>
    </source>
</evidence>
<evidence type="ECO:0000256" key="9">
    <source>
        <dbReference type="SAM" id="Phobius"/>
    </source>
</evidence>
<dbReference type="GO" id="GO:0022841">
    <property type="term" value="F:potassium ion leak channel activity"/>
    <property type="evidence" value="ECO:0007669"/>
    <property type="project" value="TreeGrafter"/>
</dbReference>
<protein>
    <recommendedName>
        <fullName evidence="10">Potassium channel domain-containing protein</fullName>
    </recommendedName>
</protein>
<evidence type="ECO:0000256" key="2">
    <source>
        <dbReference type="ARBA" id="ARBA00022448"/>
    </source>
</evidence>
<dbReference type="PRINTS" id="PR01333">
    <property type="entry name" value="2POREKCHANEL"/>
</dbReference>
<dbReference type="OrthoDB" id="297496at2759"/>
<feature type="domain" description="Potassium channel" evidence="10">
    <location>
        <begin position="93"/>
        <end position="151"/>
    </location>
</feature>
<keyword evidence="6 9" id="KW-0472">Membrane</keyword>
<accession>E4XKF6</accession>
<evidence type="ECO:0000256" key="3">
    <source>
        <dbReference type="ARBA" id="ARBA00022692"/>
    </source>
</evidence>
<name>E4XKF6_OIKDI</name>
<dbReference type="InParanoid" id="E4XKF6"/>
<dbReference type="Proteomes" id="UP000001307">
    <property type="component" value="Unassembled WGS sequence"/>
</dbReference>
<keyword evidence="4 9" id="KW-1133">Transmembrane helix</keyword>
<dbReference type="Gene3D" id="1.10.287.70">
    <property type="match status" value="1"/>
</dbReference>
<evidence type="ECO:0000256" key="5">
    <source>
        <dbReference type="ARBA" id="ARBA00023065"/>
    </source>
</evidence>
<dbReference type="InterPro" id="IPR003280">
    <property type="entry name" value="2pore_dom_K_chnl"/>
</dbReference>
<dbReference type="InterPro" id="IPR013099">
    <property type="entry name" value="K_chnl_dom"/>
</dbReference>
<keyword evidence="12" id="KW-1185">Reference proteome</keyword>
<feature type="transmembrane region" description="Helical" evidence="9">
    <location>
        <begin position="126"/>
        <end position="147"/>
    </location>
</feature>
<evidence type="ECO:0000313" key="12">
    <source>
        <dbReference type="Proteomes" id="UP000001307"/>
    </source>
</evidence>
<dbReference type="Pfam" id="PF07885">
    <property type="entry name" value="Ion_trans_2"/>
    <property type="match status" value="2"/>
</dbReference>
<dbReference type="PANTHER" id="PTHR11003:SF330">
    <property type="entry name" value="POTASSIUM CHANNEL DOMAIN-CONTAINING PROTEIN"/>
    <property type="match status" value="1"/>
</dbReference>
<evidence type="ECO:0000256" key="7">
    <source>
        <dbReference type="ARBA" id="ARBA00023303"/>
    </source>
</evidence>
<proteinExistence type="inferred from homology"/>
<dbReference type="SUPFAM" id="SSF81324">
    <property type="entry name" value="Voltage-gated potassium channels"/>
    <property type="match status" value="2"/>
</dbReference>
<reference evidence="11" key="1">
    <citation type="journal article" date="2010" name="Science">
        <title>Plasticity of animal genome architecture unmasked by rapid evolution of a pelagic tunicate.</title>
        <authorList>
            <person name="Denoeud F."/>
            <person name="Henriet S."/>
            <person name="Mungpakdee S."/>
            <person name="Aury J.M."/>
            <person name="Da Silva C."/>
            <person name="Brinkmann H."/>
            <person name="Mikhaleva J."/>
            <person name="Olsen L.C."/>
            <person name="Jubin C."/>
            <person name="Canestro C."/>
            <person name="Bouquet J.M."/>
            <person name="Danks G."/>
            <person name="Poulain J."/>
            <person name="Campsteijn C."/>
            <person name="Adamski M."/>
            <person name="Cross I."/>
            <person name="Yadetie F."/>
            <person name="Muffato M."/>
            <person name="Louis A."/>
            <person name="Butcher S."/>
            <person name="Tsagkogeorga G."/>
            <person name="Konrad A."/>
            <person name="Singh S."/>
            <person name="Jensen M.F."/>
            <person name="Cong E.H."/>
            <person name="Eikeseth-Otteraa H."/>
            <person name="Noel B."/>
            <person name="Anthouard V."/>
            <person name="Porcel B.M."/>
            <person name="Kachouri-Lafond R."/>
            <person name="Nishino A."/>
            <person name="Ugolini M."/>
            <person name="Chourrout P."/>
            <person name="Nishida H."/>
            <person name="Aasland R."/>
            <person name="Huzurbazar S."/>
            <person name="Westhof E."/>
            <person name="Delsuc F."/>
            <person name="Lehrach H."/>
            <person name="Reinhardt R."/>
            <person name="Weissenbach J."/>
            <person name="Roy S.W."/>
            <person name="Artiguenave F."/>
            <person name="Postlethwait J.H."/>
            <person name="Manak J.R."/>
            <person name="Thompson E.M."/>
            <person name="Jaillon O."/>
            <person name="Du Pasquier L."/>
            <person name="Boudinot P."/>
            <person name="Liberles D.A."/>
            <person name="Volff J.N."/>
            <person name="Philippe H."/>
            <person name="Lenhard B."/>
            <person name="Roest Crollius H."/>
            <person name="Wincker P."/>
            <person name="Chourrout D."/>
        </authorList>
    </citation>
    <scope>NUCLEOTIDE SEQUENCE [LARGE SCALE GENOMIC DNA]</scope>
</reference>
<comment type="subcellular location">
    <subcellularLocation>
        <location evidence="1">Membrane</location>
        <topology evidence="1">Multi-pass membrane protein</topology>
    </subcellularLocation>
</comment>
<sequence>MGSASLKLGASFFVSVVILVLVGSWVLYTYESPAEIRRCEKAEGAFDSAAILGVDLTEELQEQTKMSDLTIMTNELFEEIKRQAQDVHQPLCENNWDYPNALFNTGTIIASLGFFHTAPQTFEGKLVVSFLVLFGTPLYFLAIGLIGNAIAKAQLKKIVNTVTPLKIVGFTFGILFILALVTCVPASIIQLLEKIEFFDAWYFCVTTITTVGFGDIRLSGPAVAVWLLWIWIGHILMAGILVTLVSAIIISDYKTQQMRDPEEQKLLTQTDGPAAYG</sequence>
<feature type="domain" description="Potassium channel" evidence="10">
    <location>
        <begin position="180"/>
        <end position="248"/>
    </location>
</feature>
<keyword evidence="5 8" id="KW-0406">Ion transport</keyword>
<dbReference type="EMBL" id="FN653064">
    <property type="protein sequence ID" value="CBY24945.1"/>
    <property type="molecule type" value="Genomic_DNA"/>
</dbReference>
<evidence type="ECO:0000256" key="1">
    <source>
        <dbReference type="ARBA" id="ARBA00004141"/>
    </source>
</evidence>
<evidence type="ECO:0000313" key="11">
    <source>
        <dbReference type="EMBL" id="CBY24945.1"/>
    </source>
</evidence>
<dbReference type="GO" id="GO:0030322">
    <property type="term" value="P:stabilization of membrane potential"/>
    <property type="evidence" value="ECO:0007669"/>
    <property type="project" value="TreeGrafter"/>
</dbReference>
<organism evidence="11">
    <name type="scientific">Oikopleura dioica</name>
    <name type="common">Tunicate</name>
    <dbReference type="NCBI Taxonomy" id="34765"/>
    <lineage>
        <taxon>Eukaryota</taxon>
        <taxon>Metazoa</taxon>
        <taxon>Chordata</taxon>
        <taxon>Tunicata</taxon>
        <taxon>Appendicularia</taxon>
        <taxon>Copelata</taxon>
        <taxon>Oikopleuridae</taxon>
        <taxon>Oikopleura</taxon>
    </lineage>
</organism>
<gene>
    <name evidence="11" type="ORF">GSOID_T00013119001</name>
</gene>
<keyword evidence="3 8" id="KW-0812">Transmembrane</keyword>
<evidence type="ECO:0000256" key="6">
    <source>
        <dbReference type="ARBA" id="ARBA00023136"/>
    </source>
</evidence>